<gene>
    <name evidence="2" type="ORF">SVUK_LOCUS20545</name>
</gene>
<feature type="compositionally biased region" description="Basic and acidic residues" evidence="1">
    <location>
        <begin position="66"/>
        <end position="76"/>
    </location>
</feature>
<name>A0A3P7KB72_STRVU</name>
<feature type="non-terminal residue" evidence="2">
    <location>
        <position position="76"/>
    </location>
</feature>
<organism evidence="2 3">
    <name type="scientific">Strongylus vulgaris</name>
    <name type="common">Blood worm</name>
    <dbReference type="NCBI Taxonomy" id="40348"/>
    <lineage>
        <taxon>Eukaryota</taxon>
        <taxon>Metazoa</taxon>
        <taxon>Ecdysozoa</taxon>
        <taxon>Nematoda</taxon>
        <taxon>Chromadorea</taxon>
        <taxon>Rhabditida</taxon>
        <taxon>Rhabditina</taxon>
        <taxon>Rhabditomorpha</taxon>
        <taxon>Strongyloidea</taxon>
        <taxon>Strongylidae</taxon>
        <taxon>Strongylus</taxon>
    </lineage>
</organism>
<dbReference type="Proteomes" id="UP000270094">
    <property type="component" value="Unassembled WGS sequence"/>
</dbReference>
<evidence type="ECO:0000313" key="2">
    <source>
        <dbReference type="EMBL" id="VDM85547.1"/>
    </source>
</evidence>
<reference evidence="2 3" key="1">
    <citation type="submission" date="2018-11" db="EMBL/GenBank/DDBJ databases">
        <authorList>
            <consortium name="Pathogen Informatics"/>
        </authorList>
    </citation>
    <scope>NUCLEOTIDE SEQUENCE [LARGE SCALE GENOMIC DNA]</scope>
</reference>
<accession>A0A3P7KB72</accession>
<feature type="compositionally biased region" description="Basic and acidic residues" evidence="1">
    <location>
        <begin position="33"/>
        <end position="48"/>
    </location>
</feature>
<dbReference type="EMBL" id="UYYB01141834">
    <property type="protein sequence ID" value="VDM85547.1"/>
    <property type="molecule type" value="Genomic_DNA"/>
</dbReference>
<evidence type="ECO:0000256" key="1">
    <source>
        <dbReference type="SAM" id="MobiDB-lite"/>
    </source>
</evidence>
<sequence>MERAKLMEKHSEEIRLANLKKARRNSSPRQSSPRREVEVARSRKEYVEPGRGNAESPSDETPQLEWWEKKPTWQQK</sequence>
<dbReference type="OrthoDB" id="5876441at2759"/>
<evidence type="ECO:0000313" key="3">
    <source>
        <dbReference type="Proteomes" id="UP000270094"/>
    </source>
</evidence>
<protein>
    <submittedName>
        <fullName evidence="2">Uncharacterized protein</fullName>
    </submittedName>
</protein>
<keyword evidence="3" id="KW-1185">Reference proteome</keyword>
<proteinExistence type="predicted"/>
<feature type="region of interest" description="Disordered" evidence="1">
    <location>
        <begin position="17"/>
        <end position="76"/>
    </location>
</feature>
<dbReference type="AlphaFoldDB" id="A0A3P7KB72"/>